<reference evidence="3" key="1">
    <citation type="submission" date="2016-11" db="EMBL/GenBank/DDBJ databases">
        <authorList>
            <person name="Varghese N."/>
            <person name="Submissions S."/>
        </authorList>
    </citation>
    <scope>NUCLEOTIDE SEQUENCE [LARGE SCALE GENOMIC DNA]</scope>
    <source>
        <strain evidence="3">DSM 19741</strain>
    </source>
</reference>
<organism evidence="2 3">
    <name type="scientific">Flavobacterium segetis</name>
    <dbReference type="NCBI Taxonomy" id="271157"/>
    <lineage>
        <taxon>Bacteria</taxon>
        <taxon>Pseudomonadati</taxon>
        <taxon>Bacteroidota</taxon>
        <taxon>Flavobacteriia</taxon>
        <taxon>Flavobacteriales</taxon>
        <taxon>Flavobacteriaceae</taxon>
        <taxon>Flavobacterium</taxon>
    </lineage>
</organism>
<keyword evidence="3" id="KW-1185">Reference proteome</keyword>
<sequence>MNKIDLLSGFLLGIISAAIGSYIFIVIFTDFTFISGIQILKSQGNIGKIITLGAIPTLLLFGILLKLNREMMARGVVLAVIALAILSIFL</sequence>
<gene>
    <name evidence="2" type="ORF">SAMN05444396_102173</name>
</gene>
<proteinExistence type="predicted"/>
<accession>A0A1M5F6Q3</accession>
<evidence type="ECO:0000313" key="2">
    <source>
        <dbReference type="EMBL" id="SHF87175.1"/>
    </source>
</evidence>
<dbReference type="STRING" id="271157.SAMN05444396_102173"/>
<dbReference type="EMBL" id="FQWE01000002">
    <property type="protein sequence ID" value="SHF87175.1"/>
    <property type="molecule type" value="Genomic_DNA"/>
</dbReference>
<dbReference type="OrthoDB" id="1362378at2"/>
<keyword evidence="1" id="KW-0812">Transmembrane</keyword>
<protein>
    <submittedName>
        <fullName evidence="2">Uncharacterized protein</fullName>
    </submittedName>
</protein>
<dbReference type="AlphaFoldDB" id="A0A1M5F6Q3"/>
<dbReference type="RefSeq" id="WP_072988709.1">
    <property type="nucleotide sequence ID" value="NZ_FQWE01000002.1"/>
</dbReference>
<feature type="transmembrane region" description="Helical" evidence="1">
    <location>
        <begin position="46"/>
        <end position="65"/>
    </location>
</feature>
<feature type="transmembrane region" description="Helical" evidence="1">
    <location>
        <begin position="6"/>
        <end position="34"/>
    </location>
</feature>
<keyword evidence="1" id="KW-0472">Membrane</keyword>
<feature type="transmembrane region" description="Helical" evidence="1">
    <location>
        <begin position="71"/>
        <end position="89"/>
    </location>
</feature>
<name>A0A1M5F6Q3_9FLAO</name>
<keyword evidence="1" id="KW-1133">Transmembrane helix</keyword>
<dbReference type="Proteomes" id="UP000184036">
    <property type="component" value="Unassembled WGS sequence"/>
</dbReference>
<evidence type="ECO:0000256" key="1">
    <source>
        <dbReference type="SAM" id="Phobius"/>
    </source>
</evidence>
<evidence type="ECO:0000313" key="3">
    <source>
        <dbReference type="Proteomes" id="UP000184036"/>
    </source>
</evidence>